<dbReference type="RefSeq" id="WP_395438072.1">
    <property type="nucleotide sequence ID" value="NZ_JBAWKC010000002.1"/>
</dbReference>
<dbReference type="Proteomes" id="UP001610104">
    <property type="component" value="Unassembled WGS sequence"/>
</dbReference>
<keyword evidence="1" id="KW-0472">Membrane</keyword>
<accession>A0ABW7MQF4</accession>
<evidence type="ECO:0000256" key="1">
    <source>
        <dbReference type="SAM" id="Phobius"/>
    </source>
</evidence>
<organism evidence="2 3">
    <name type="scientific">Gaetbulibacter aquiaggeris</name>
    <dbReference type="NCBI Taxonomy" id="1735373"/>
    <lineage>
        <taxon>Bacteria</taxon>
        <taxon>Pseudomonadati</taxon>
        <taxon>Bacteroidota</taxon>
        <taxon>Flavobacteriia</taxon>
        <taxon>Flavobacteriales</taxon>
        <taxon>Flavobacteriaceae</taxon>
        <taxon>Gaetbulibacter</taxon>
    </lineage>
</organism>
<keyword evidence="3" id="KW-1185">Reference proteome</keyword>
<keyword evidence="1" id="KW-0812">Transmembrane</keyword>
<dbReference type="EMBL" id="JBAWKC010000002">
    <property type="protein sequence ID" value="MFH6768825.1"/>
    <property type="molecule type" value="Genomic_DNA"/>
</dbReference>
<keyword evidence="1" id="KW-1133">Transmembrane helix</keyword>
<reference evidence="2 3" key="1">
    <citation type="submission" date="2024-02" db="EMBL/GenBank/DDBJ databases">
        <title>A Gaetbulibacter species isolated from tidal flats and genomic insights of their niches.</title>
        <authorList>
            <person name="Ye Y."/>
        </authorList>
    </citation>
    <scope>NUCLEOTIDE SEQUENCE [LARGE SCALE GENOMIC DNA]</scope>
    <source>
        <strain evidence="2 3">KEM-8</strain>
    </source>
</reference>
<evidence type="ECO:0000313" key="3">
    <source>
        <dbReference type="Proteomes" id="UP001610104"/>
    </source>
</evidence>
<proteinExistence type="predicted"/>
<comment type="caution">
    <text evidence="2">The sequence shown here is derived from an EMBL/GenBank/DDBJ whole genome shotgun (WGS) entry which is preliminary data.</text>
</comment>
<name>A0ABW7MQF4_9FLAO</name>
<evidence type="ECO:0000313" key="2">
    <source>
        <dbReference type="EMBL" id="MFH6768825.1"/>
    </source>
</evidence>
<protein>
    <submittedName>
        <fullName evidence="2">Uncharacterized protein</fullName>
    </submittedName>
</protein>
<gene>
    <name evidence="2" type="ORF">V8G56_08765</name>
</gene>
<sequence length="387" mass="44457">MKENIDLFTGLLEKKYGTWNRNKALFGTTPYGKVASDLSISSSQFSKLLYGTATEGMYERTLNNINRLIERQSIEKAYEQTQLIINNSKKTHRKKIYFFSLLFLLIGLITSYFFDFNHSVYKELDYEKHPLENYFYPESSMFFDSPYTSNSAISENCPCSGFEGKWILSESFKLPLPGMKKPGLYYLAKSADLMIRCSNLFDSYIDKGHAMMGYEHLKSEIWIDTQQEPLVPQYFNPSTKEFTESFKQLSFESDPRFKKIADLAAFNVNMFEVYGDSIARKAELSGRLAVDVNKKLAEKYKIDVGNIIKNVLGDLIKASCKTAFNPYCNPNDLTEGKSIISFDCVYTISEENLGLEKGYPYTKSYLLKDQVFSDYLPCECEGNLNNE</sequence>
<feature type="transmembrane region" description="Helical" evidence="1">
    <location>
        <begin position="96"/>
        <end position="114"/>
    </location>
</feature>